<dbReference type="CDD" id="cd02891">
    <property type="entry name" value="A2M_like"/>
    <property type="match status" value="1"/>
</dbReference>
<dbReference type="GO" id="GO:0004866">
    <property type="term" value="F:endopeptidase inhibitor activity"/>
    <property type="evidence" value="ECO:0007669"/>
    <property type="project" value="UniProtKB-UniRule"/>
</dbReference>
<dbReference type="Pfam" id="PF11974">
    <property type="entry name" value="bMG3"/>
    <property type="match status" value="1"/>
</dbReference>
<dbReference type="InterPro" id="IPR041246">
    <property type="entry name" value="Bact_MG10"/>
</dbReference>
<comment type="similarity">
    <text evidence="1">Belongs to the protease inhibitor I39 (alpha-2-macroglobulin) family. Bacterial alpha-2-macroglobulin subfamily.</text>
</comment>
<organism evidence="6 7">
    <name type="scientific">Agrilutibacter terrestris</name>
    <dbReference type="NCBI Taxonomy" id="2865112"/>
    <lineage>
        <taxon>Bacteria</taxon>
        <taxon>Pseudomonadati</taxon>
        <taxon>Pseudomonadota</taxon>
        <taxon>Gammaproteobacteria</taxon>
        <taxon>Lysobacterales</taxon>
        <taxon>Lysobacteraceae</taxon>
        <taxon>Agrilutibacter</taxon>
    </lineage>
</organism>
<dbReference type="PIRSF" id="PIRSF038980">
    <property type="entry name" value="A2M_bac"/>
    <property type="match status" value="1"/>
</dbReference>
<evidence type="ECO:0000259" key="4">
    <source>
        <dbReference type="SMART" id="SM01359"/>
    </source>
</evidence>
<dbReference type="KEGG" id="lsx:H8B22_00910"/>
<keyword evidence="3" id="KW-1003">Cell membrane</keyword>
<keyword evidence="3" id="KW-0646">Protease inhibitor</keyword>
<name>A0A7H0FXU2_9GAMM</name>
<dbReference type="Gene3D" id="1.50.10.20">
    <property type="match status" value="1"/>
</dbReference>
<dbReference type="Pfam" id="PF17972">
    <property type="entry name" value="bMG5"/>
    <property type="match status" value="1"/>
</dbReference>
<proteinExistence type="inferred from homology"/>
<gene>
    <name evidence="6" type="ORF">H8B22_00910</name>
</gene>
<reference evidence="6 7" key="1">
    <citation type="submission" date="2020-08" db="EMBL/GenBank/DDBJ databases">
        <title>Lysobacter sp. II4 sp. nov., isolated from soil.</title>
        <authorList>
            <person name="Woo C.Y."/>
            <person name="Kim J."/>
        </authorList>
    </citation>
    <scope>NUCLEOTIDE SEQUENCE [LARGE SCALE GENOMIC DNA]</scope>
    <source>
        <strain evidence="6 7">II4</strain>
    </source>
</reference>
<accession>A0A7H0FXU2</accession>
<dbReference type="InterPro" id="IPR002890">
    <property type="entry name" value="MG2"/>
</dbReference>
<dbReference type="Proteomes" id="UP000516018">
    <property type="component" value="Chromosome"/>
</dbReference>
<dbReference type="Pfam" id="PF17970">
    <property type="entry name" value="bMG1"/>
    <property type="match status" value="1"/>
</dbReference>
<dbReference type="RefSeq" id="WP_187712296.1">
    <property type="nucleotide sequence ID" value="NZ_CP060820.1"/>
</dbReference>
<feature type="domain" description="Alpha-2-macroglobulin bait region" evidence="4">
    <location>
        <begin position="779"/>
        <end position="922"/>
    </location>
</feature>
<dbReference type="InterPro" id="IPR051802">
    <property type="entry name" value="YfhM-like"/>
</dbReference>
<dbReference type="InterPro" id="IPR011625">
    <property type="entry name" value="A2M_N_BRD"/>
</dbReference>
<dbReference type="Gene3D" id="2.60.40.1930">
    <property type="match status" value="1"/>
</dbReference>
<keyword evidence="2" id="KW-0732">Signal</keyword>
<dbReference type="InterPro" id="IPR040639">
    <property type="entry name" value="A2MG_MG1"/>
</dbReference>
<feature type="domain" description="Alpha-2-macroglobulin" evidence="5">
    <location>
        <begin position="986"/>
        <end position="1075"/>
    </location>
</feature>
<comment type="function">
    <text evidence="3">Protects the bacterial cell from host peptidases.</text>
</comment>
<dbReference type="SMART" id="SM01359">
    <property type="entry name" value="A2M_N_2"/>
    <property type="match status" value="1"/>
</dbReference>
<dbReference type="EMBL" id="CP060820">
    <property type="protein sequence ID" value="QNP40858.1"/>
    <property type="molecule type" value="Genomic_DNA"/>
</dbReference>
<evidence type="ECO:0000256" key="1">
    <source>
        <dbReference type="ARBA" id="ARBA00010556"/>
    </source>
</evidence>
<keyword evidence="3" id="KW-0472">Membrane</keyword>
<keyword evidence="7" id="KW-1185">Reference proteome</keyword>
<sequence length="1675" mass="182941">MKRVSCSDGSVQSRLPSARLPVHRRPWQGAVVFALAVLLALGGCKRDADGQLPAVGGEKIAAKRDAVKGFGLVAAYPDQAGDDELAIALEFSRPLVGTQEFDALIAVTDKDGAPVKGSWVLDDEGADEAKVLRFPHVEASKEYVVTLRAGLTAADGNRLGKEEKRTVYTGPLEPVVGFASQGSVLPARESRGLPVVSVNVPEVDVEFLRIKEKELPRFFAEFQRGGRRSAWDLEREYSWDDEDGISHGRTPLSKLAEPVYVNRFVLGGKKNERVLTYLPLQDIEELQEPGLYFAVMKRAGSFKEEFDTAFFTVSDLGLHTRAYKDRLFVHAASLETGGAINGVELKILNGDGEPVMKSVTDRNGNAMLDYKLDAAHVLIAQSGSDVSMLPFNQPALDLSEFAVAGREQAWFDVFAWSGRDLYRPGETVRLSALLRDQDGQPITAKAKGKGLQPVFVRYVQPDGKTFLETSLQPDAQGYVRHTQVIPVDAATGRWRVEFRTDPASKEAVQGMTLRVEEFLPERMKLDLAAQDVIKPGEPLRLQATGAYLYGAPAAANRFTAKLTVAVEQHPLEQLPGWFFGDPMLKLPKEAKDVIDTALDANGKLEQDIALPAEAKPVSTIAAMVTGSVFETGGRSVNRSLKRVLWPADALVAVRPLFDDKDGTDANANAGFQLSRFGSDGKPRPGNGLRVTLVREHRDYHWNWDNDGWDYDFTRRYEDISTRTIDAGAAPVRIDFPVEWGEYRLDVFDPATKLTTRYPFKAGWSWSDENRGLDARPDKVKLALDKIAYKSGDVLKVTLTPPHAGKGLLMVESDHMIYVQDIEAKAGSTFEIPVTKDWERHDVYVTALVFRGGTAADKITPARAVGIAHVPMDRRDRTVAVGLAVPKLMRPERDLPVTVSVPQLAGQDAFVTVSAVDVGILNITRFPVPDASKHFFAQRRLGVDAYDVYGRVIESFEGGTARIRFGGDMAALALPQARRPTAHVQTVDLFSGPVKLDAKGLARVKLAVPDFNGTLRVSALVYAGKSYGSKDNETVVRAPVLAEASLPRVLAPGDRSSVTLDVQNFTGKPGEFKVQLDGIGPLALADGARTAKLGVDGKTTYTFPLIASEGYTTAQVRVRVSGNGYNVDRKYDVPVRPAWSAVMRSRTRVLDGLEAVPLGTDLADGLMPGSVQARMVVSALPPIPFAAALEDALKYPYGCAEQTTSKGYAALELDEDTAKMLGVAGLSAKQRRERMEGAFGRLASMQVSSGHFSMWGDGDYINQALTPYIVEFLLDAREAGFAVPENMLQKALKALNEDLLAGGAPFYGYDNRDHLKFAYQAHAGYVLARVNRAPLGTLRALYDNSRKQSMTGLPLVHLGLALSLQGDKARGAKAMAAGFAMDPKQRPVYLADYGTRLRDDALMVALLHERGYAKPEFDARVVALGRELDARRNMRWFWLSTQEQVALARLGKALMADQKKMVSGQWKVGGEAFDVAATRVTGRTVDFEALSRGVSFVPQGEPPLYASLEVAGVPRTAPEPDASTVSVTRKYYTTEGKEWSGGTLEEGDSLIVQLTIKSSVDMPDALVTDLLPAGLEIENFNLGDAKQWAGVVVDGIEIADRDEAAETRHEEYRDDRYVAALKLTTYDTAKLFYLVRAVTPGTYTVPPSLVEDMYRPDMRGVGKASPATLTVKQPGR</sequence>
<dbReference type="InterPro" id="IPR001599">
    <property type="entry name" value="Macroglobln_a2"/>
</dbReference>
<dbReference type="InterPro" id="IPR041203">
    <property type="entry name" value="Bact_A2M_MG5"/>
</dbReference>
<dbReference type="PANTHER" id="PTHR40094:SF1">
    <property type="entry name" value="UBIQUITIN DOMAIN-CONTAINING PROTEIN"/>
    <property type="match status" value="1"/>
</dbReference>
<evidence type="ECO:0000256" key="2">
    <source>
        <dbReference type="ARBA" id="ARBA00022729"/>
    </source>
</evidence>
<dbReference type="InterPro" id="IPR008930">
    <property type="entry name" value="Terpenoid_cyclase/PrenylTrfase"/>
</dbReference>
<dbReference type="Pfam" id="PF01835">
    <property type="entry name" value="MG2"/>
    <property type="match status" value="1"/>
</dbReference>
<protein>
    <recommendedName>
        <fullName evidence="3">Alpha-2-macroglobulin</fullName>
    </recommendedName>
</protein>
<dbReference type="Pfam" id="PF17962">
    <property type="entry name" value="bMG6"/>
    <property type="match status" value="1"/>
</dbReference>
<dbReference type="Pfam" id="PF17973">
    <property type="entry name" value="bMG10"/>
    <property type="match status" value="1"/>
</dbReference>
<dbReference type="Pfam" id="PF21142">
    <property type="entry name" value="A2M_bMG2"/>
    <property type="match status" value="1"/>
</dbReference>
<dbReference type="InterPro" id="IPR041462">
    <property type="entry name" value="Bact_A2M_MG6"/>
</dbReference>
<dbReference type="SMART" id="SM01360">
    <property type="entry name" value="A2M"/>
    <property type="match status" value="1"/>
</dbReference>
<evidence type="ECO:0000313" key="7">
    <source>
        <dbReference type="Proteomes" id="UP000516018"/>
    </source>
</evidence>
<dbReference type="PANTHER" id="PTHR40094">
    <property type="entry name" value="ALPHA-2-MACROGLOBULIN HOMOLOG"/>
    <property type="match status" value="1"/>
</dbReference>
<evidence type="ECO:0000259" key="5">
    <source>
        <dbReference type="SMART" id="SM01360"/>
    </source>
</evidence>
<evidence type="ECO:0000256" key="3">
    <source>
        <dbReference type="PIRNR" id="PIRNR038980"/>
    </source>
</evidence>
<evidence type="ECO:0000313" key="6">
    <source>
        <dbReference type="EMBL" id="QNP40858.1"/>
    </source>
</evidence>
<dbReference type="Pfam" id="PF00207">
    <property type="entry name" value="A2M"/>
    <property type="match status" value="1"/>
</dbReference>
<dbReference type="Pfam" id="PF07703">
    <property type="entry name" value="A2M_BRD"/>
    <property type="match status" value="1"/>
</dbReference>
<dbReference type="InterPro" id="IPR049120">
    <property type="entry name" value="A2M_bMG2"/>
</dbReference>
<dbReference type="SUPFAM" id="SSF48239">
    <property type="entry name" value="Terpenoid cyclases/Protein prenyltransferases"/>
    <property type="match status" value="1"/>
</dbReference>
<dbReference type="InterPro" id="IPR021868">
    <property type="entry name" value="Alpha_2_Macroglob_MG3"/>
</dbReference>
<dbReference type="InterPro" id="IPR026284">
    <property type="entry name" value="A2MG_proteobact"/>
</dbReference>